<sequence>LLKKIEVINDLEAKDFQIEDYNPHLTIKMETAI</sequence>
<protein>
    <submittedName>
        <fullName evidence="1">Uncharacterized protein</fullName>
    </submittedName>
</protein>
<dbReference type="Proteomes" id="UP000295264">
    <property type="component" value="Unassembled WGS sequence"/>
</dbReference>
<dbReference type="Gene3D" id="3.30.572.10">
    <property type="entry name" value="Thymidylate synthase/dCMP hydroxymethylase domain"/>
    <property type="match status" value="1"/>
</dbReference>
<feature type="non-terminal residue" evidence="1">
    <location>
        <position position="1"/>
    </location>
</feature>
<dbReference type="SUPFAM" id="SSF55831">
    <property type="entry name" value="Thymidylate synthase/dCMP hydroxymethylase"/>
    <property type="match status" value="1"/>
</dbReference>
<evidence type="ECO:0000313" key="1">
    <source>
        <dbReference type="EMBL" id="TEA39708.1"/>
    </source>
</evidence>
<gene>
    <name evidence="1" type="ORF">DBR06_SOUSAS3410185</name>
</gene>
<dbReference type="InterPro" id="IPR036926">
    <property type="entry name" value="Thymidate_synth/dCMP_Mease_sf"/>
</dbReference>
<organism evidence="1 2">
    <name type="scientific">Sousa chinensis</name>
    <name type="common">Indo-pacific humpbacked dolphin</name>
    <name type="synonym">Steno chinensis</name>
    <dbReference type="NCBI Taxonomy" id="103600"/>
    <lineage>
        <taxon>Eukaryota</taxon>
        <taxon>Metazoa</taxon>
        <taxon>Chordata</taxon>
        <taxon>Craniata</taxon>
        <taxon>Vertebrata</taxon>
        <taxon>Euteleostomi</taxon>
        <taxon>Mammalia</taxon>
        <taxon>Eutheria</taxon>
        <taxon>Laurasiatheria</taxon>
        <taxon>Artiodactyla</taxon>
        <taxon>Whippomorpha</taxon>
        <taxon>Cetacea</taxon>
        <taxon>Odontoceti</taxon>
        <taxon>Delphinidae</taxon>
        <taxon>Sousa</taxon>
    </lineage>
</organism>
<evidence type="ECO:0000313" key="2">
    <source>
        <dbReference type="Proteomes" id="UP000295264"/>
    </source>
</evidence>
<proteinExistence type="predicted"/>
<keyword evidence="2" id="KW-1185">Reference proteome</keyword>
<accession>A0A484GVW1</accession>
<dbReference type="EMBL" id="QWLN02003861">
    <property type="protein sequence ID" value="TEA39708.1"/>
    <property type="molecule type" value="Genomic_DNA"/>
</dbReference>
<comment type="caution">
    <text evidence="1">The sequence shown here is derived from an EMBL/GenBank/DDBJ whole genome shotgun (WGS) entry which is preliminary data.</text>
</comment>
<dbReference type="AlphaFoldDB" id="A0A484GVW1"/>
<name>A0A484GVW1_SOUCH</name>
<reference evidence="1 2" key="1">
    <citation type="journal article" date="2018" name="Genomics">
        <title>Molecular footprints of inshore aquatic adaptation in Indo-Pacific humpback dolphin (Sousa chinensis).</title>
        <authorList>
            <person name="Ming Y."/>
            <person name="Jian J."/>
            <person name="Yu F."/>
            <person name="Yu X."/>
            <person name="Wang J."/>
            <person name="Liu W."/>
        </authorList>
    </citation>
    <scope>NUCLEOTIDE SEQUENCE [LARGE SCALE GENOMIC DNA]</scope>
    <source>
        <strain evidence="1">MY-2018</strain>
        <tissue evidence="1">Skin</tissue>
    </source>
</reference>